<evidence type="ECO:0000313" key="2">
    <source>
        <dbReference type="Proteomes" id="UP001392318"/>
    </source>
</evidence>
<dbReference type="Proteomes" id="UP001392318">
    <property type="component" value="Unassembled WGS sequence"/>
</dbReference>
<protein>
    <submittedName>
        <fullName evidence="1">DUF932 domain-containing protein</fullName>
    </submittedName>
</protein>
<accession>A0ACC6RXI6</accession>
<proteinExistence type="predicted"/>
<sequence length="276" mass="31063">MQLASKFARNAHVYRSEVPLTEDQMRAVAPSIFAREAHESRSERYAYISTGDVLAKLKDEGFSPFMVAQTRVRDSANRDYTKHMIRLRHANQITTAGANEIVLLNSHNGTSSYQMLAGHFRHICQNGMVCGDVTDDIRIPHKGDVVENVIEGAIRVLDSFELVDEQREGMQALTLSEAEQTVFARAALSLKYEPTDTTPPPVTERQLLGVRRWEDRAPDLWTTLNKVQENIVRGCLSGRNAAGRRAVTRPVTGIDQNVKLNRALWILAEEMRHLKG</sequence>
<dbReference type="EMBL" id="JAYMRU010000070">
    <property type="protein sequence ID" value="MEM5406279.1"/>
    <property type="molecule type" value="Genomic_DNA"/>
</dbReference>
<organism evidence="1 2">
    <name type="scientific">Paraburkholderia unamae</name>
    <dbReference type="NCBI Taxonomy" id="219649"/>
    <lineage>
        <taxon>Bacteria</taxon>
        <taxon>Pseudomonadati</taxon>
        <taxon>Pseudomonadota</taxon>
        <taxon>Betaproteobacteria</taxon>
        <taxon>Burkholderiales</taxon>
        <taxon>Burkholderiaceae</taxon>
        <taxon>Paraburkholderia</taxon>
    </lineage>
</organism>
<gene>
    <name evidence="1" type="ORF">VSR83_40950</name>
</gene>
<evidence type="ECO:0000313" key="1">
    <source>
        <dbReference type="EMBL" id="MEM5406279.1"/>
    </source>
</evidence>
<comment type="caution">
    <text evidence="1">The sequence shown here is derived from an EMBL/GenBank/DDBJ whole genome shotgun (WGS) entry which is preliminary data.</text>
</comment>
<name>A0ACC6RXI6_9BURK</name>
<keyword evidence="2" id="KW-1185">Reference proteome</keyword>
<reference evidence="1" key="1">
    <citation type="submission" date="2024-01" db="EMBL/GenBank/DDBJ databases">
        <title>The diversity of rhizobia nodulating Mimosa spp. in eleven states of Brazil covering several biomes is determined by host plant, location, and edaphic factors.</title>
        <authorList>
            <person name="Rouws L."/>
            <person name="Barauna A."/>
            <person name="Beukes C."/>
            <person name="De Faria S.M."/>
            <person name="Gross E."/>
            <person name="Dos Reis Junior F.B."/>
            <person name="Simon M."/>
            <person name="Maluk M."/>
            <person name="Odee D.W."/>
            <person name="Kenicer G."/>
            <person name="Young J.P.W."/>
            <person name="Reis V.M."/>
            <person name="Zilli J."/>
            <person name="James E.K."/>
        </authorList>
    </citation>
    <scope>NUCLEOTIDE SEQUENCE</scope>
    <source>
        <strain evidence="1">JPY452</strain>
    </source>
</reference>